<keyword evidence="3" id="KW-1185">Reference proteome</keyword>
<accession>A0A1Q9BTI0</accession>
<keyword evidence="1" id="KW-0175">Coiled coil</keyword>
<reference evidence="2 3" key="1">
    <citation type="submission" date="2016-02" db="EMBL/GenBank/DDBJ databases">
        <title>Genome analysis of coral dinoflagellate symbionts highlights evolutionary adaptations to a symbiotic lifestyle.</title>
        <authorList>
            <person name="Aranda M."/>
            <person name="Li Y."/>
            <person name="Liew Y.J."/>
            <person name="Baumgarten S."/>
            <person name="Simakov O."/>
            <person name="Wilson M."/>
            <person name="Piel J."/>
            <person name="Ashoor H."/>
            <person name="Bougouffa S."/>
            <person name="Bajic V.B."/>
            <person name="Ryu T."/>
            <person name="Ravasi T."/>
            <person name="Bayer T."/>
            <person name="Micklem G."/>
            <person name="Kim H."/>
            <person name="Bhak J."/>
            <person name="Lajeunesse T.C."/>
            <person name="Voolstra C.R."/>
        </authorList>
    </citation>
    <scope>NUCLEOTIDE SEQUENCE [LARGE SCALE GENOMIC DNA]</scope>
    <source>
        <strain evidence="2 3">CCMP2467</strain>
    </source>
</reference>
<gene>
    <name evidence="2" type="ORF">AK812_SmicGene46642</name>
</gene>
<dbReference type="OrthoDB" id="416185at2759"/>
<dbReference type="Proteomes" id="UP000186817">
    <property type="component" value="Unassembled WGS sequence"/>
</dbReference>
<protein>
    <submittedName>
        <fullName evidence="2">Uncharacterized protein</fullName>
    </submittedName>
</protein>
<evidence type="ECO:0000313" key="3">
    <source>
        <dbReference type="Proteomes" id="UP000186817"/>
    </source>
</evidence>
<sequence>MHNQASNLKRVPYQIFSILDGFGQIAFVDLVSGCLKFQMQYMQDGLHLLKQAEKFRKLGSDPAGRLKNDVRWGGLVAYLKQSEGLRAVQQKATKALENLATADPTQHAKIKELCFSDLDRPFQMPEDIKEAIVLAMKEMQKNAEELIDKVGDITHDLHIPKFRWTKDLKHDATVETVKMCISSTLDFDVSPLEPTLQSLKEVNSKIVLWKKKVAFLKEAAELEAECEAFVKMCEKVKEHLFNGYVFRSEGVFANALLERNKAEAQTLVRAELSCLQSDHWNLGLDDTHVHPAVLAAAKQLLERR</sequence>
<dbReference type="EMBL" id="LSRX01004466">
    <property type="protein sequence ID" value="OLP73962.1"/>
    <property type="molecule type" value="Genomic_DNA"/>
</dbReference>
<evidence type="ECO:0000313" key="2">
    <source>
        <dbReference type="EMBL" id="OLP73962.1"/>
    </source>
</evidence>
<comment type="caution">
    <text evidence="2">The sequence shown here is derived from an EMBL/GenBank/DDBJ whole genome shotgun (WGS) entry which is preliminary data.</text>
</comment>
<evidence type="ECO:0000256" key="1">
    <source>
        <dbReference type="SAM" id="Coils"/>
    </source>
</evidence>
<dbReference type="AlphaFoldDB" id="A0A1Q9BTI0"/>
<feature type="coiled-coil region" evidence="1">
    <location>
        <begin position="129"/>
        <end position="156"/>
    </location>
</feature>
<name>A0A1Q9BTI0_SYMMI</name>
<organism evidence="2 3">
    <name type="scientific">Symbiodinium microadriaticum</name>
    <name type="common">Dinoflagellate</name>
    <name type="synonym">Zooxanthella microadriatica</name>
    <dbReference type="NCBI Taxonomy" id="2951"/>
    <lineage>
        <taxon>Eukaryota</taxon>
        <taxon>Sar</taxon>
        <taxon>Alveolata</taxon>
        <taxon>Dinophyceae</taxon>
        <taxon>Suessiales</taxon>
        <taxon>Symbiodiniaceae</taxon>
        <taxon>Symbiodinium</taxon>
    </lineage>
</organism>
<proteinExistence type="predicted"/>